<organism evidence="2 3">
    <name type="scientific">Celeribacter indicus</name>
    <dbReference type="NCBI Taxonomy" id="1208324"/>
    <lineage>
        <taxon>Bacteria</taxon>
        <taxon>Pseudomonadati</taxon>
        <taxon>Pseudomonadota</taxon>
        <taxon>Alphaproteobacteria</taxon>
        <taxon>Rhodobacterales</taxon>
        <taxon>Roseobacteraceae</taxon>
        <taxon>Celeribacter</taxon>
    </lineage>
</organism>
<feature type="domain" description="DUF6455" evidence="1">
    <location>
        <begin position="1"/>
        <end position="88"/>
    </location>
</feature>
<evidence type="ECO:0000313" key="3">
    <source>
        <dbReference type="Proteomes" id="UP000031521"/>
    </source>
</evidence>
<dbReference type="InterPro" id="IPR045601">
    <property type="entry name" value="DUF6455"/>
</dbReference>
<evidence type="ECO:0000313" key="2">
    <source>
        <dbReference type="EMBL" id="AJE48401.1"/>
    </source>
</evidence>
<keyword evidence="3" id="KW-1185">Reference proteome</keyword>
<proteinExistence type="predicted"/>
<dbReference type="OrthoDB" id="7961152at2"/>
<sequence length="89" mass="9793">MTKFGTFDTHAGLVERMASALGADLEEARQRGDGPTEEEARARVYRCISCTEPELCVKFLDAMRETGVPARAAPPYCRNKTDLERLASG</sequence>
<gene>
    <name evidence="2" type="ORF">P73_3686</name>
</gene>
<dbReference type="Proteomes" id="UP000031521">
    <property type="component" value="Chromosome"/>
</dbReference>
<evidence type="ECO:0000259" key="1">
    <source>
        <dbReference type="Pfam" id="PF20056"/>
    </source>
</evidence>
<reference evidence="2 3" key="1">
    <citation type="journal article" date="2014" name="Int. J. Syst. Evol. Microbiol.">
        <title>Celeribacter indicus sp. nov., a polycyclic aromatic hydrocarbon-degrading bacterium from deep-sea sediment and reclassification of Huaishuia halophila as Celeribacter halophilus comb. nov.</title>
        <authorList>
            <person name="Lai Q."/>
            <person name="Cao J."/>
            <person name="Yuan J."/>
            <person name="Li F."/>
            <person name="Shao Z."/>
        </authorList>
    </citation>
    <scope>NUCLEOTIDE SEQUENCE [LARGE SCALE GENOMIC DNA]</scope>
    <source>
        <strain evidence="2">P73</strain>
    </source>
</reference>
<name>A0A0B5E5V6_9RHOB</name>
<accession>A0A0B5E5V6</accession>
<protein>
    <recommendedName>
        <fullName evidence="1">DUF6455 domain-containing protein</fullName>
    </recommendedName>
</protein>
<dbReference type="STRING" id="1208324.P73_3686"/>
<dbReference type="Pfam" id="PF20056">
    <property type="entry name" value="DUF6455"/>
    <property type="match status" value="1"/>
</dbReference>
<dbReference type="HOGENOM" id="CLU_172417_0_0_5"/>
<dbReference type="EMBL" id="CP004393">
    <property type="protein sequence ID" value="AJE48401.1"/>
    <property type="molecule type" value="Genomic_DNA"/>
</dbReference>
<dbReference type="KEGG" id="cid:P73_3686"/>
<dbReference type="AlphaFoldDB" id="A0A0B5E5V6"/>
<dbReference type="RefSeq" id="WP_043870741.1">
    <property type="nucleotide sequence ID" value="NZ_CP004393.1"/>
</dbReference>